<evidence type="ECO:0000256" key="1">
    <source>
        <dbReference type="SAM" id="MobiDB-lite"/>
    </source>
</evidence>
<evidence type="ECO:0000313" key="3">
    <source>
        <dbReference type="Proteomes" id="UP001333110"/>
    </source>
</evidence>
<comment type="caution">
    <text evidence="2">The sequence shown here is derived from an EMBL/GenBank/DDBJ whole genome shotgun (WGS) entry which is preliminary data.</text>
</comment>
<protein>
    <submittedName>
        <fullName evidence="2">Uncharacterized protein</fullName>
    </submittedName>
</protein>
<organism evidence="2 3">
    <name type="scientific">Mycteria americana</name>
    <name type="common">Wood stork</name>
    <dbReference type="NCBI Taxonomy" id="33587"/>
    <lineage>
        <taxon>Eukaryota</taxon>
        <taxon>Metazoa</taxon>
        <taxon>Chordata</taxon>
        <taxon>Craniata</taxon>
        <taxon>Vertebrata</taxon>
        <taxon>Euteleostomi</taxon>
        <taxon>Archelosauria</taxon>
        <taxon>Archosauria</taxon>
        <taxon>Dinosauria</taxon>
        <taxon>Saurischia</taxon>
        <taxon>Theropoda</taxon>
        <taxon>Coelurosauria</taxon>
        <taxon>Aves</taxon>
        <taxon>Neognathae</taxon>
        <taxon>Neoaves</taxon>
        <taxon>Aequornithes</taxon>
        <taxon>Ciconiiformes</taxon>
        <taxon>Ciconiidae</taxon>
        <taxon>Mycteria</taxon>
    </lineage>
</organism>
<sequence length="505" mass="55086">MEVNGGADIHLQPVEDSTLEQLNAPEGDCDPMESSCWSRLLAGPVNSERSPCWSRFAGRTCESEEEGAAETTCDELTTTPIPRTPVPLGRGGREIGSEVEPRKKGRVGGSYQGSAGNQEHYQQVVQAESRQLRLQLTPRRHLASHTLCSGLHLTPRAGTTKVAPPVSCPVWSDSKVRILNPHPMAGCGHSAFRSQGPPVPRVLPEAGLEGSSSSRSMACRELRLCTSRWRTRVLQRTESTHHDVLRAKQPPFPQPLLIRLLLQTLHQLRCPSLDTLQHLNVSLVVRGPKLNTVFEVRPHQCRVQGHDHFPSPAGHAIFDTSQDAIGFLGHLGTLLAHIQLLVNQHPQVVLCWAAFQPLLPKPVALHGVAVAQVQDLALGLVKPHTIDLGPSIQPVQVPLQSLPTFKQINTPAQLGVICKLTESALDPFVQIIDKDVKRNWPQHRAQGNTACDRPPAGVNSIHQHSLGLAIQPVLYPAKSIPVQAMSSQFLQENAAGNHVEGFTEV</sequence>
<reference evidence="2 3" key="1">
    <citation type="journal article" date="2023" name="J. Hered.">
        <title>Chromosome-level genome of the wood stork (Mycteria americana) provides insight into avian chromosome evolution.</title>
        <authorList>
            <person name="Flamio R. Jr."/>
            <person name="Ramstad K.M."/>
        </authorList>
    </citation>
    <scope>NUCLEOTIDE SEQUENCE [LARGE SCALE GENOMIC DNA]</scope>
    <source>
        <strain evidence="2">JAX WOST 10</strain>
    </source>
</reference>
<feature type="region of interest" description="Disordered" evidence="1">
    <location>
        <begin position="66"/>
        <end position="115"/>
    </location>
</feature>
<feature type="compositionally biased region" description="Basic and acidic residues" evidence="1">
    <location>
        <begin position="91"/>
        <end position="102"/>
    </location>
</feature>
<name>A0AAN7NAB2_MYCAM</name>
<evidence type="ECO:0000313" key="2">
    <source>
        <dbReference type="EMBL" id="KAK4822147.1"/>
    </source>
</evidence>
<keyword evidence="3" id="KW-1185">Reference proteome</keyword>
<gene>
    <name evidence="2" type="ORF">QYF61_010366</name>
</gene>
<proteinExistence type="predicted"/>
<dbReference type="EMBL" id="JAUNZN010000004">
    <property type="protein sequence ID" value="KAK4822147.1"/>
    <property type="molecule type" value="Genomic_DNA"/>
</dbReference>
<accession>A0AAN7NAB2</accession>
<dbReference type="AlphaFoldDB" id="A0AAN7NAB2"/>
<dbReference type="Proteomes" id="UP001333110">
    <property type="component" value="Unassembled WGS sequence"/>
</dbReference>